<dbReference type="GeneID" id="39580355"/>
<organism evidence="1 2">
    <name type="scientific">Sodiomyces alkalinus (strain CBS 110278 / VKM F-3762 / F11)</name>
    <name type="common">Alkaliphilic filamentous fungus</name>
    <dbReference type="NCBI Taxonomy" id="1314773"/>
    <lineage>
        <taxon>Eukaryota</taxon>
        <taxon>Fungi</taxon>
        <taxon>Dikarya</taxon>
        <taxon>Ascomycota</taxon>
        <taxon>Pezizomycotina</taxon>
        <taxon>Sordariomycetes</taxon>
        <taxon>Hypocreomycetidae</taxon>
        <taxon>Glomerellales</taxon>
        <taxon>Plectosphaerellaceae</taxon>
        <taxon>Sodiomyces</taxon>
    </lineage>
</organism>
<dbReference type="Proteomes" id="UP000272025">
    <property type="component" value="Unassembled WGS sequence"/>
</dbReference>
<keyword evidence="2" id="KW-1185">Reference proteome</keyword>
<dbReference type="EMBL" id="ML119055">
    <property type="protein sequence ID" value="ROT38488.1"/>
    <property type="molecule type" value="Genomic_DNA"/>
</dbReference>
<dbReference type="RefSeq" id="XP_028466294.1">
    <property type="nucleotide sequence ID" value="XM_028611877.1"/>
</dbReference>
<evidence type="ECO:0000313" key="2">
    <source>
        <dbReference type="Proteomes" id="UP000272025"/>
    </source>
</evidence>
<sequence length="161" mass="18754">MGTRIVIKCRSQNIPGDPNLRPQTMANMVCRRIWNRDFDDTQDRVQSRGIFFHDGTRCFFLVDSGPPDSKEVHTSMYNWDGSCLTELPVSPIITSHLHQYPFNPANKEQGYTDEEYREKFGDEAFKAMMTERIRQKKRNNLRLFSTEKAFMQANPGLVDEV</sequence>
<name>A0A3N2PVI3_SODAK</name>
<dbReference type="OrthoDB" id="4907064at2759"/>
<reference evidence="1 2" key="1">
    <citation type="journal article" date="2018" name="Mol. Ecol.">
        <title>The obligate alkalophilic soda-lake fungus Sodiomyces alkalinus has shifted to a protein diet.</title>
        <authorList>
            <person name="Grum-Grzhimaylo A.A."/>
            <person name="Falkoski D.L."/>
            <person name="van den Heuvel J."/>
            <person name="Valero-Jimenez C.A."/>
            <person name="Min B."/>
            <person name="Choi I.G."/>
            <person name="Lipzen A."/>
            <person name="Daum C.G."/>
            <person name="Aanen D.K."/>
            <person name="Tsang A."/>
            <person name="Henrissat B."/>
            <person name="Bilanenko E.N."/>
            <person name="de Vries R.P."/>
            <person name="van Kan J.A.L."/>
            <person name="Grigoriev I.V."/>
            <person name="Debets A.J.M."/>
        </authorList>
    </citation>
    <scope>NUCLEOTIDE SEQUENCE [LARGE SCALE GENOMIC DNA]</scope>
    <source>
        <strain evidence="1 2">F11</strain>
    </source>
</reference>
<proteinExistence type="predicted"/>
<accession>A0A3N2PVI3</accession>
<protein>
    <submittedName>
        <fullName evidence="1">Uncharacterized protein</fullName>
    </submittedName>
</protein>
<gene>
    <name evidence="1" type="ORF">SODALDRAFT_333081</name>
</gene>
<evidence type="ECO:0000313" key="1">
    <source>
        <dbReference type="EMBL" id="ROT38488.1"/>
    </source>
</evidence>
<dbReference type="AlphaFoldDB" id="A0A3N2PVI3"/>